<dbReference type="Gene3D" id="1.10.8.430">
    <property type="entry name" value="Helical domain of apoptotic protease-activating factors"/>
    <property type="match status" value="1"/>
</dbReference>
<dbReference type="Pfam" id="PF23598">
    <property type="entry name" value="LRR_14"/>
    <property type="match status" value="1"/>
</dbReference>
<evidence type="ECO:0000259" key="7">
    <source>
        <dbReference type="Pfam" id="PF00931"/>
    </source>
</evidence>
<dbReference type="InterPro" id="IPR055414">
    <property type="entry name" value="LRR_R13L4/SHOC2-like"/>
</dbReference>
<dbReference type="Gene3D" id="1.10.10.10">
    <property type="entry name" value="Winged helix-like DNA-binding domain superfamily/Winged helix DNA-binding domain"/>
    <property type="match status" value="1"/>
</dbReference>
<reference evidence="10" key="1">
    <citation type="journal article" date="2025" name="Foods">
        <title>Unveiling the Microbial Signatures of Arabica Coffee Cherries: Insights into Ripeness Specific Diversity, Functional Traits, and Implications for Quality and Safety.</title>
        <authorList>
            <consortium name="RefSeq"/>
            <person name="Tenea G.N."/>
            <person name="Cifuentes V."/>
            <person name="Reyes P."/>
            <person name="Cevallos-Vallejos M."/>
        </authorList>
    </citation>
    <scope>NUCLEOTIDE SEQUENCE [LARGE SCALE GENOMIC DNA]</scope>
</reference>
<evidence type="ECO:0000259" key="9">
    <source>
        <dbReference type="Pfam" id="PF23598"/>
    </source>
</evidence>
<dbReference type="RefSeq" id="XP_027091926.2">
    <property type="nucleotide sequence ID" value="XM_027236125.2"/>
</dbReference>
<keyword evidence="5" id="KW-0611">Plant defense</keyword>
<dbReference type="SUPFAM" id="SSF52540">
    <property type="entry name" value="P-loop containing nucleoside triphosphate hydrolases"/>
    <property type="match status" value="1"/>
</dbReference>
<sequence>MEVALGSCVDIEAWNGLKVIFPDDGNGSRILFTTRSHAVALEAKSLTYALRLLSDEESYELLSMKLFNGDPCPKELSSISCRIASCCKGLPLALVLIAGTLKRTKRKKDSGKHVAKTLFRSLSIQEQILEILEVSYKRLPDHLKPCFCYLGTFPEDTTISVSKLMRLWNSEGFVQQSNWGRKNLKQEAESYLNELIDRTKLGKRRSMTGEDISHGIANLLGSFRLHGLNFLHISTNISSLLYFHKPGGTELVSSGSLPPQCLGNVRVQSSADTSNLVKIAKQVHLKYLAVRIRTNNIPSDIGNLRNLETFLISGAIGNVILPETIWKSAMKRELILDHSFFSCEYYSQEFLENCSDLNNLKSISTISIQHGSAEKFLRRLPNIEKLGCIFSRKWKDYFKACNPFRILELLCELQSLKMSFHAWAPCPLIFSLPSKLKKLTMSNARLPWHEISVIGQLPNLEVLKSHDKAFEGEQWDMREGKFQKLKFLKLESLDIVQWNATSEHLPFLEQLVVLSCGQLEEI</sequence>
<dbReference type="InterPro" id="IPR002182">
    <property type="entry name" value="NB-ARC"/>
</dbReference>
<feature type="domain" description="Disease resistance R13L4/SHOC-2-like LRR" evidence="9">
    <location>
        <begin position="270"/>
        <end position="443"/>
    </location>
</feature>
<gene>
    <name evidence="11" type="primary">LOC113712636</name>
</gene>
<name>A0A6P6UNK7_COFAR</name>
<keyword evidence="10" id="KW-1185">Reference proteome</keyword>
<dbReference type="SUPFAM" id="SSF52058">
    <property type="entry name" value="L domain-like"/>
    <property type="match status" value="1"/>
</dbReference>
<dbReference type="Gene3D" id="3.80.10.10">
    <property type="entry name" value="Ribonuclease Inhibitor"/>
    <property type="match status" value="1"/>
</dbReference>
<comment type="similarity">
    <text evidence="1">Belongs to the disease resistance NB-LRR family.</text>
</comment>
<dbReference type="GO" id="GO:0043531">
    <property type="term" value="F:ADP binding"/>
    <property type="evidence" value="ECO:0007669"/>
    <property type="project" value="InterPro"/>
</dbReference>
<reference evidence="11" key="2">
    <citation type="submission" date="2025-08" db="UniProtKB">
        <authorList>
            <consortium name="RefSeq"/>
        </authorList>
    </citation>
    <scope>IDENTIFICATION</scope>
    <source>
        <tissue evidence="11">Leaves</tissue>
    </source>
</reference>
<feature type="domain" description="Disease resistance protein winged helix" evidence="8">
    <location>
        <begin position="153"/>
        <end position="201"/>
    </location>
</feature>
<keyword evidence="4" id="KW-0547">Nucleotide-binding</keyword>
<proteinExistence type="inferred from homology"/>
<evidence type="ECO:0000313" key="10">
    <source>
        <dbReference type="Proteomes" id="UP001652660"/>
    </source>
</evidence>
<dbReference type="GO" id="GO:0006952">
    <property type="term" value="P:defense response"/>
    <property type="evidence" value="ECO:0007669"/>
    <property type="project" value="UniProtKB-KW"/>
</dbReference>
<dbReference type="PANTHER" id="PTHR15140">
    <property type="entry name" value="TUBULIN-SPECIFIC CHAPERONE E"/>
    <property type="match status" value="1"/>
</dbReference>
<evidence type="ECO:0000259" key="8">
    <source>
        <dbReference type="Pfam" id="PF23559"/>
    </source>
</evidence>
<protein>
    <submittedName>
        <fullName evidence="11">Late blight resistance protein R1-A-like</fullName>
    </submittedName>
</protein>
<dbReference type="InterPro" id="IPR027417">
    <property type="entry name" value="P-loop_NTPase"/>
</dbReference>
<evidence type="ECO:0000256" key="4">
    <source>
        <dbReference type="ARBA" id="ARBA00022741"/>
    </source>
</evidence>
<evidence type="ECO:0000256" key="1">
    <source>
        <dbReference type="ARBA" id="ARBA00008894"/>
    </source>
</evidence>
<dbReference type="PANTHER" id="PTHR15140:SF39">
    <property type="entry name" value="LATE BLIGHT RESISTANCE PROTEIN HOMOLOG R1B-14"/>
    <property type="match status" value="1"/>
</dbReference>
<dbReference type="Pfam" id="PF00931">
    <property type="entry name" value="NB-ARC"/>
    <property type="match status" value="1"/>
</dbReference>
<evidence type="ECO:0000256" key="5">
    <source>
        <dbReference type="ARBA" id="ARBA00022821"/>
    </source>
</evidence>
<feature type="domain" description="NB-ARC" evidence="7">
    <location>
        <begin position="10"/>
        <end position="68"/>
    </location>
</feature>
<evidence type="ECO:0000256" key="2">
    <source>
        <dbReference type="ARBA" id="ARBA00022614"/>
    </source>
</evidence>
<accession>A0A6P6UNK7</accession>
<evidence type="ECO:0000256" key="6">
    <source>
        <dbReference type="ARBA" id="ARBA00022840"/>
    </source>
</evidence>
<evidence type="ECO:0000313" key="11">
    <source>
        <dbReference type="RefSeq" id="XP_027091926.2"/>
    </source>
</evidence>
<keyword evidence="2" id="KW-0433">Leucine-rich repeat</keyword>
<evidence type="ECO:0000256" key="3">
    <source>
        <dbReference type="ARBA" id="ARBA00022737"/>
    </source>
</evidence>
<dbReference type="InterPro" id="IPR032675">
    <property type="entry name" value="LRR_dom_sf"/>
</dbReference>
<dbReference type="Proteomes" id="UP001652660">
    <property type="component" value="Chromosome 10e"/>
</dbReference>
<dbReference type="OrthoDB" id="644366at2759"/>
<dbReference type="InterPro" id="IPR058922">
    <property type="entry name" value="WHD_DRP"/>
</dbReference>
<dbReference type="Pfam" id="PF23559">
    <property type="entry name" value="WHD_DRP"/>
    <property type="match status" value="1"/>
</dbReference>
<keyword evidence="6" id="KW-0067">ATP-binding</keyword>
<dbReference type="GeneID" id="113712636"/>
<keyword evidence="3" id="KW-0677">Repeat</keyword>
<dbReference type="AlphaFoldDB" id="A0A6P6UNK7"/>
<organism evidence="10 11">
    <name type="scientific">Coffea arabica</name>
    <name type="common">Arabian coffee</name>
    <dbReference type="NCBI Taxonomy" id="13443"/>
    <lineage>
        <taxon>Eukaryota</taxon>
        <taxon>Viridiplantae</taxon>
        <taxon>Streptophyta</taxon>
        <taxon>Embryophyta</taxon>
        <taxon>Tracheophyta</taxon>
        <taxon>Spermatophyta</taxon>
        <taxon>Magnoliopsida</taxon>
        <taxon>eudicotyledons</taxon>
        <taxon>Gunneridae</taxon>
        <taxon>Pentapetalae</taxon>
        <taxon>asterids</taxon>
        <taxon>lamiids</taxon>
        <taxon>Gentianales</taxon>
        <taxon>Rubiaceae</taxon>
        <taxon>Ixoroideae</taxon>
        <taxon>Gardenieae complex</taxon>
        <taxon>Bertiereae - Coffeeae clade</taxon>
        <taxon>Coffeeae</taxon>
        <taxon>Coffea</taxon>
    </lineage>
</organism>
<dbReference type="InterPro" id="IPR036388">
    <property type="entry name" value="WH-like_DNA-bd_sf"/>
</dbReference>
<dbReference type="InterPro" id="IPR042197">
    <property type="entry name" value="Apaf_helical"/>
</dbReference>